<dbReference type="PATRIC" id="fig|749414.3.peg.1563"/>
<evidence type="ECO:0000313" key="2">
    <source>
        <dbReference type="Proteomes" id="UP000000377"/>
    </source>
</evidence>
<dbReference type="HOGENOM" id="CLU_3189350_0_0_11"/>
<dbReference type="EMBL" id="CP002047">
    <property type="protein sequence ID" value="ADI04640.1"/>
    <property type="molecule type" value="Genomic_DNA"/>
</dbReference>
<name>D7CDX5_STRBB</name>
<proteinExistence type="predicted"/>
<dbReference type="RefSeq" id="WP_014174119.1">
    <property type="nucleotide sequence ID" value="NC_016582.1"/>
</dbReference>
<gene>
    <name evidence="1" type="ordered locus">SBI_01519</name>
</gene>
<reference evidence="1 2" key="1">
    <citation type="journal article" date="2010" name="J. Bacteriol.">
        <title>Genome sequence of the milbemycin-producing bacterium Streptomyces bingchenggensis.</title>
        <authorList>
            <person name="Wang X.J."/>
            <person name="Yan Y.J."/>
            <person name="Zhang B."/>
            <person name="An J."/>
            <person name="Wang J.J."/>
            <person name="Tian J."/>
            <person name="Jiang L."/>
            <person name="Chen Y.H."/>
            <person name="Huang S.X."/>
            <person name="Yin M."/>
            <person name="Zhang J."/>
            <person name="Gao A.L."/>
            <person name="Liu C.X."/>
            <person name="Zhu Z.X."/>
            <person name="Xiang W.S."/>
        </authorList>
    </citation>
    <scope>NUCLEOTIDE SEQUENCE [LARGE SCALE GENOMIC DNA]</scope>
    <source>
        <strain evidence="1 2">BCW-1</strain>
    </source>
</reference>
<dbReference type="AlphaFoldDB" id="D7CDX5"/>
<dbReference type="Proteomes" id="UP000000377">
    <property type="component" value="Chromosome"/>
</dbReference>
<sequence>MTALDSLNTTLTEVEDRLFAMLSTRERTTLRDLLGWVATSDADYAC</sequence>
<accession>D7CDX5</accession>
<evidence type="ECO:0000313" key="1">
    <source>
        <dbReference type="EMBL" id="ADI04640.1"/>
    </source>
</evidence>
<dbReference type="KEGG" id="sbh:SBI_01519"/>
<organism evidence="1 2">
    <name type="scientific">Streptomyces bingchenggensis (strain BCW-1)</name>
    <dbReference type="NCBI Taxonomy" id="749414"/>
    <lineage>
        <taxon>Bacteria</taxon>
        <taxon>Bacillati</taxon>
        <taxon>Actinomycetota</taxon>
        <taxon>Actinomycetes</taxon>
        <taxon>Kitasatosporales</taxon>
        <taxon>Streptomycetaceae</taxon>
        <taxon>Streptomyces</taxon>
    </lineage>
</organism>
<protein>
    <submittedName>
        <fullName evidence="1">Uncharacterized protein</fullName>
    </submittedName>
</protein>
<keyword evidence="2" id="KW-1185">Reference proteome</keyword>